<sequence>MAPPYHAPESHGMADDETLLRQAIMLSAEVHAAGQHPYAALLADSGGRVLMEQGNGFAPYGDGIAHAERRSPPVPAWNCRQ</sequence>
<dbReference type="RefSeq" id="WP_246602526.1">
    <property type="nucleotide sequence ID" value="NZ_JAFNJS010000002.1"/>
</dbReference>
<organism evidence="2 3">
    <name type="scientific">Falsiroseomonas tokyonensis</name>
    <dbReference type="NCBI Taxonomy" id="430521"/>
    <lineage>
        <taxon>Bacteria</taxon>
        <taxon>Pseudomonadati</taxon>
        <taxon>Pseudomonadota</taxon>
        <taxon>Alphaproteobacteria</taxon>
        <taxon>Acetobacterales</taxon>
        <taxon>Roseomonadaceae</taxon>
        <taxon>Falsiroseomonas</taxon>
    </lineage>
</organism>
<keyword evidence="3" id="KW-1185">Reference proteome</keyword>
<evidence type="ECO:0000313" key="3">
    <source>
        <dbReference type="Proteomes" id="UP001595420"/>
    </source>
</evidence>
<evidence type="ECO:0000256" key="1">
    <source>
        <dbReference type="SAM" id="MobiDB-lite"/>
    </source>
</evidence>
<dbReference type="InterPro" id="IPR016193">
    <property type="entry name" value="Cytidine_deaminase-like"/>
</dbReference>
<protein>
    <recommendedName>
        <fullName evidence="4">Cytidine deaminase</fullName>
    </recommendedName>
</protein>
<reference evidence="3" key="1">
    <citation type="journal article" date="2019" name="Int. J. Syst. Evol. Microbiol.">
        <title>The Global Catalogue of Microorganisms (GCM) 10K type strain sequencing project: providing services to taxonomists for standard genome sequencing and annotation.</title>
        <authorList>
            <consortium name="The Broad Institute Genomics Platform"/>
            <consortium name="The Broad Institute Genome Sequencing Center for Infectious Disease"/>
            <person name="Wu L."/>
            <person name="Ma J."/>
        </authorList>
    </citation>
    <scope>NUCLEOTIDE SEQUENCE [LARGE SCALE GENOMIC DNA]</scope>
    <source>
        <strain evidence="3">CGMCC 1.16855</strain>
    </source>
</reference>
<name>A0ABV7BR54_9PROT</name>
<dbReference type="Gene3D" id="3.40.140.10">
    <property type="entry name" value="Cytidine Deaminase, domain 2"/>
    <property type="match status" value="1"/>
</dbReference>
<dbReference type="EMBL" id="JBHRSB010000002">
    <property type="protein sequence ID" value="MFC3000161.1"/>
    <property type="molecule type" value="Genomic_DNA"/>
</dbReference>
<dbReference type="SUPFAM" id="SSF53927">
    <property type="entry name" value="Cytidine deaminase-like"/>
    <property type="match status" value="1"/>
</dbReference>
<accession>A0ABV7BR54</accession>
<evidence type="ECO:0008006" key="4">
    <source>
        <dbReference type="Google" id="ProtNLM"/>
    </source>
</evidence>
<evidence type="ECO:0000313" key="2">
    <source>
        <dbReference type="EMBL" id="MFC3000161.1"/>
    </source>
</evidence>
<dbReference type="Proteomes" id="UP001595420">
    <property type="component" value="Unassembled WGS sequence"/>
</dbReference>
<comment type="caution">
    <text evidence="2">The sequence shown here is derived from an EMBL/GenBank/DDBJ whole genome shotgun (WGS) entry which is preliminary data.</text>
</comment>
<gene>
    <name evidence="2" type="ORF">ACFOD3_09670</name>
</gene>
<feature type="region of interest" description="Disordered" evidence="1">
    <location>
        <begin position="62"/>
        <end position="81"/>
    </location>
</feature>
<proteinExistence type="predicted"/>